<evidence type="ECO:0000313" key="4">
    <source>
        <dbReference type="Proteomes" id="UP001301769"/>
    </source>
</evidence>
<keyword evidence="2" id="KW-0812">Transmembrane</keyword>
<dbReference type="EMBL" id="MU858052">
    <property type="protein sequence ID" value="KAK4218621.1"/>
    <property type="molecule type" value="Genomic_DNA"/>
</dbReference>
<feature type="compositionally biased region" description="Polar residues" evidence="1">
    <location>
        <begin position="264"/>
        <end position="298"/>
    </location>
</feature>
<dbReference type="AlphaFoldDB" id="A0AAN6YH86"/>
<feature type="transmembrane region" description="Helical" evidence="2">
    <location>
        <begin position="63"/>
        <end position="79"/>
    </location>
</feature>
<protein>
    <submittedName>
        <fullName evidence="3">Uncharacterized protein</fullName>
    </submittedName>
</protein>
<organism evidence="3 4">
    <name type="scientific">Rhypophila decipiens</name>
    <dbReference type="NCBI Taxonomy" id="261697"/>
    <lineage>
        <taxon>Eukaryota</taxon>
        <taxon>Fungi</taxon>
        <taxon>Dikarya</taxon>
        <taxon>Ascomycota</taxon>
        <taxon>Pezizomycotina</taxon>
        <taxon>Sordariomycetes</taxon>
        <taxon>Sordariomycetidae</taxon>
        <taxon>Sordariales</taxon>
        <taxon>Naviculisporaceae</taxon>
        <taxon>Rhypophila</taxon>
    </lineage>
</organism>
<feature type="transmembrane region" description="Helical" evidence="2">
    <location>
        <begin position="351"/>
        <end position="370"/>
    </location>
</feature>
<feature type="compositionally biased region" description="Basic and acidic residues" evidence="1">
    <location>
        <begin position="309"/>
        <end position="320"/>
    </location>
</feature>
<gene>
    <name evidence="3" type="ORF">QBC37DRAFT_465503</name>
</gene>
<evidence type="ECO:0000256" key="2">
    <source>
        <dbReference type="SAM" id="Phobius"/>
    </source>
</evidence>
<feature type="compositionally biased region" description="Gly residues" evidence="1">
    <location>
        <begin position="201"/>
        <end position="213"/>
    </location>
</feature>
<proteinExistence type="predicted"/>
<accession>A0AAN6YH86</accession>
<name>A0AAN6YH86_9PEZI</name>
<reference evidence="3" key="1">
    <citation type="journal article" date="2023" name="Mol. Phylogenet. Evol.">
        <title>Genome-scale phylogeny and comparative genomics of the fungal order Sordariales.</title>
        <authorList>
            <person name="Hensen N."/>
            <person name="Bonometti L."/>
            <person name="Westerberg I."/>
            <person name="Brannstrom I.O."/>
            <person name="Guillou S."/>
            <person name="Cros-Aarteil S."/>
            <person name="Calhoun S."/>
            <person name="Haridas S."/>
            <person name="Kuo A."/>
            <person name="Mondo S."/>
            <person name="Pangilinan J."/>
            <person name="Riley R."/>
            <person name="LaButti K."/>
            <person name="Andreopoulos B."/>
            <person name="Lipzen A."/>
            <person name="Chen C."/>
            <person name="Yan M."/>
            <person name="Daum C."/>
            <person name="Ng V."/>
            <person name="Clum A."/>
            <person name="Steindorff A."/>
            <person name="Ohm R.A."/>
            <person name="Martin F."/>
            <person name="Silar P."/>
            <person name="Natvig D.O."/>
            <person name="Lalanne C."/>
            <person name="Gautier V."/>
            <person name="Ament-Velasquez S.L."/>
            <person name="Kruys A."/>
            <person name="Hutchinson M.I."/>
            <person name="Powell A.J."/>
            <person name="Barry K."/>
            <person name="Miller A.N."/>
            <person name="Grigoriev I.V."/>
            <person name="Debuchy R."/>
            <person name="Gladieux P."/>
            <person name="Hiltunen Thoren M."/>
            <person name="Johannesson H."/>
        </authorList>
    </citation>
    <scope>NUCLEOTIDE SEQUENCE</scope>
    <source>
        <strain evidence="3">PSN293</strain>
    </source>
</reference>
<feature type="region of interest" description="Disordered" evidence="1">
    <location>
        <begin position="182"/>
        <end position="322"/>
    </location>
</feature>
<evidence type="ECO:0000313" key="3">
    <source>
        <dbReference type="EMBL" id="KAK4218621.1"/>
    </source>
</evidence>
<keyword evidence="4" id="KW-1185">Reference proteome</keyword>
<feature type="transmembrane region" description="Helical" evidence="2">
    <location>
        <begin position="99"/>
        <end position="121"/>
    </location>
</feature>
<feature type="compositionally biased region" description="Polar residues" evidence="1">
    <location>
        <begin position="242"/>
        <end position="254"/>
    </location>
</feature>
<comment type="caution">
    <text evidence="3">The sequence shown here is derived from an EMBL/GenBank/DDBJ whole genome shotgun (WGS) entry which is preliminary data.</text>
</comment>
<reference evidence="3" key="2">
    <citation type="submission" date="2023-05" db="EMBL/GenBank/DDBJ databases">
        <authorList>
            <consortium name="Lawrence Berkeley National Laboratory"/>
            <person name="Steindorff A."/>
            <person name="Hensen N."/>
            <person name="Bonometti L."/>
            <person name="Westerberg I."/>
            <person name="Brannstrom I.O."/>
            <person name="Guillou S."/>
            <person name="Cros-Aarteil S."/>
            <person name="Calhoun S."/>
            <person name="Haridas S."/>
            <person name="Kuo A."/>
            <person name="Mondo S."/>
            <person name="Pangilinan J."/>
            <person name="Riley R."/>
            <person name="Labutti K."/>
            <person name="Andreopoulos B."/>
            <person name="Lipzen A."/>
            <person name="Chen C."/>
            <person name="Yanf M."/>
            <person name="Daum C."/>
            <person name="Ng V."/>
            <person name="Clum A."/>
            <person name="Ohm R."/>
            <person name="Martin F."/>
            <person name="Silar P."/>
            <person name="Natvig D."/>
            <person name="Lalanne C."/>
            <person name="Gautier V."/>
            <person name="Ament-Velasquez S.L."/>
            <person name="Kruys A."/>
            <person name="Hutchinson M.I."/>
            <person name="Powell A.J."/>
            <person name="Barry K."/>
            <person name="Miller A.N."/>
            <person name="Grigoriev I.V."/>
            <person name="Debuchy R."/>
            <person name="Gladieux P."/>
            <person name="Thoren M.H."/>
            <person name="Johannesson H."/>
        </authorList>
    </citation>
    <scope>NUCLEOTIDE SEQUENCE</scope>
    <source>
        <strain evidence="3">PSN293</strain>
    </source>
</reference>
<feature type="compositionally biased region" description="Basic and acidic residues" evidence="1">
    <location>
        <begin position="182"/>
        <end position="193"/>
    </location>
</feature>
<evidence type="ECO:0000256" key="1">
    <source>
        <dbReference type="SAM" id="MobiDB-lite"/>
    </source>
</evidence>
<keyword evidence="2" id="KW-1133">Transmembrane helix</keyword>
<dbReference type="Proteomes" id="UP001301769">
    <property type="component" value="Unassembled WGS sequence"/>
</dbReference>
<keyword evidence="2" id="KW-0472">Membrane</keyword>
<sequence>MANIAPAATTASPGGNSLLTSIVSVTITVTSSASAAASPSSPTPPGSIAAPEKCESCDEFTRANLVGVFITLILCLLTQPSGSLYFRGHGGFFWRINPIASFVEASIISWYLGLAVWEVAVKRKDEFKRRRTWRAKAALVLRYMQRMAGALLLVRGQVDGPEGQRSGDDDEAPLLETLLQEVDHESSTDDARPSAESGEAGPVGGDSSEGGRNGSEDGIELQETVPVCSGANPDVPGPQFAPSHSTQNHQTGLVASTPVPLPVQSPTAGSSDGQSTALPASSSFISSGIQRQSTTNLEANPVPAIPNDTSRDDDFNDRDNNANTKALSSRRQLLRSAFGSHALTAHRESRIASVMFFSVFVLYIKIFPFLGQLGSRRLFGSPFLGG</sequence>